<gene>
    <name evidence="2" type="ORF">MONBRDRAFT_3432</name>
</gene>
<dbReference type="InParanoid" id="A9UWQ2"/>
<dbReference type="GeneID" id="5890137"/>
<dbReference type="Proteomes" id="UP000001357">
    <property type="component" value="Unassembled WGS sequence"/>
</dbReference>
<dbReference type="EMBL" id="CH991548">
    <property type="protein sequence ID" value="EDQ90254.1"/>
    <property type="molecule type" value="Genomic_DNA"/>
</dbReference>
<dbReference type="Gene3D" id="1.10.418.10">
    <property type="entry name" value="Calponin-like domain"/>
    <property type="match status" value="1"/>
</dbReference>
<feature type="non-terminal residue" evidence="2">
    <location>
        <position position="73"/>
    </location>
</feature>
<dbReference type="InterPro" id="IPR001715">
    <property type="entry name" value="CH_dom"/>
</dbReference>
<dbReference type="PANTHER" id="PTHR47385:SF14">
    <property type="entry name" value="TRANSGELIN"/>
    <property type="match status" value="1"/>
</dbReference>
<evidence type="ECO:0000259" key="1">
    <source>
        <dbReference type="PROSITE" id="PS50021"/>
    </source>
</evidence>
<dbReference type="PROSITE" id="PS50021">
    <property type="entry name" value="CH"/>
    <property type="match status" value="1"/>
</dbReference>
<keyword evidence="3" id="KW-1185">Reference proteome</keyword>
<dbReference type="InterPro" id="IPR050606">
    <property type="entry name" value="Calponin-like"/>
</dbReference>
<dbReference type="STRING" id="81824.A9UWQ2"/>
<feature type="domain" description="Calponin-homology (CH)" evidence="1">
    <location>
        <begin position="1"/>
        <end position="73"/>
    </location>
</feature>
<proteinExistence type="predicted"/>
<evidence type="ECO:0000313" key="2">
    <source>
        <dbReference type="EMBL" id="EDQ90254.1"/>
    </source>
</evidence>
<dbReference type="SMART" id="SM00033">
    <property type="entry name" value="CH"/>
    <property type="match status" value="1"/>
</dbReference>
<dbReference type="Pfam" id="PF00307">
    <property type="entry name" value="CH"/>
    <property type="match status" value="1"/>
</dbReference>
<dbReference type="OMA" id="QMENINQ"/>
<dbReference type="AlphaFoldDB" id="A9UWQ2"/>
<dbReference type="SUPFAM" id="SSF47576">
    <property type="entry name" value="Calponin-homology domain, CH-domain"/>
    <property type="match status" value="1"/>
</dbReference>
<dbReference type="PANTHER" id="PTHR47385">
    <property type="entry name" value="CALPONIN"/>
    <property type="match status" value="1"/>
</dbReference>
<evidence type="ECO:0000313" key="3">
    <source>
        <dbReference type="Proteomes" id="UP000001357"/>
    </source>
</evidence>
<accession>A9UWQ2</accession>
<name>A9UWQ2_MONBE</name>
<sequence length="73" mass="8002">DFQEALKDGTTLCALANAIQPGAIAKVNKSSLAFKQMENINQFVDFARSKGVRSDDLFQTVDLYEGSNMVQVC</sequence>
<dbReference type="InterPro" id="IPR003096">
    <property type="entry name" value="SM22_calponin"/>
</dbReference>
<dbReference type="InterPro" id="IPR036872">
    <property type="entry name" value="CH_dom_sf"/>
</dbReference>
<reference evidence="2 3" key="1">
    <citation type="journal article" date="2008" name="Nature">
        <title>The genome of the choanoflagellate Monosiga brevicollis and the origin of metazoans.</title>
        <authorList>
            <consortium name="JGI Sequencing"/>
            <person name="King N."/>
            <person name="Westbrook M.J."/>
            <person name="Young S.L."/>
            <person name="Kuo A."/>
            <person name="Abedin M."/>
            <person name="Chapman J."/>
            <person name="Fairclough S."/>
            <person name="Hellsten U."/>
            <person name="Isogai Y."/>
            <person name="Letunic I."/>
            <person name="Marr M."/>
            <person name="Pincus D."/>
            <person name="Putnam N."/>
            <person name="Rokas A."/>
            <person name="Wright K.J."/>
            <person name="Zuzow R."/>
            <person name="Dirks W."/>
            <person name="Good M."/>
            <person name="Goodstein D."/>
            <person name="Lemons D."/>
            <person name="Li W."/>
            <person name="Lyons J.B."/>
            <person name="Morris A."/>
            <person name="Nichols S."/>
            <person name="Richter D.J."/>
            <person name="Salamov A."/>
            <person name="Bork P."/>
            <person name="Lim W.A."/>
            <person name="Manning G."/>
            <person name="Miller W.T."/>
            <person name="McGinnis W."/>
            <person name="Shapiro H."/>
            <person name="Tjian R."/>
            <person name="Grigoriev I.V."/>
            <person name="Rokhsar D."/>
        </authorList>
    </citation>
    <scope>NUCLEOTIDE SEQUENCE [LARGE SCALE GENOMIC DNA]</scope>
    <source>
        <strain evidence="3">MX1 / ATCC 50154</strain>
    </source>
</reference>
<dbReference type="PRINTS" id="PR00888">
    <property type="entry name" value="SM22CALPONIN"/>
</dbReference>
<dbReference type="KEGG" id="mbr:MONBRDRAFT_3432"/>
<protein>
    <recommendedName>
        <fullName evidence="1">Calponin-homology (CH) domain-containing protein</fullName>
    </recommendedName>
</protein>
<dbReference type="RefSeq" id="XP_001745021.1">
    <property type="nucleotide sequence ID" value="XM_001744969.1"/>
</dbReference>
<feature type="non-terminal residue" evidence="2">
    <location>
        <position position="1"/>
    </location>
</feature>
<organism evidence="2 3">
    <name type="scientific">Monosiga brevicollis</name>
    <name type="common">Choanoflagellate</name>
    <dbReference type="NCBI Taxonomy" id="81824"/>
    <lineage>
        <taxon>Eukaryota</taxon>
        <taxon>Choanoflagellata</taxon>
        <taxon>Craspedida</taxon>
        <taxon>Salpingoecidae</taxon>
        <taxon>Monosiga</taxon>
    </lineage>
</organism>
<dbReference type="eggNOG" id="KOG2046">
    <property type="taxonomic scope" value="Eukaryota"/>
</dbReference>